<dbReference type="InterPro" id="IPR026968">
    <property type="entry name" value="PcaD/CatD"/>
</dbReference>
<dbReference type="InterPro" id="IPR000073">
    <property type="entry name" value="AB_hydrolase_1"/>
</dbReference>
<dbReference type="PANTHER" id="PTHR43433:SF5">
    <property type="entry name" value="AB HYDROLASE-1 DOMAIN-CONTAINING PROTEIN"/>
    <property type="match status" value="1"/>
</dbReference>
<dbReference type="InterPro" id="IPR050471">
    <property type="entry name" value="AB_hydrolase"/>
</dbReference>
<reference evidence="2" key="1">
    <citation type="journal article" date="2014" name="Int. J. Syst. Evol. Microbiol.">
        <title>Complete genome sequence of Corynebacterium casei LMG S-19264T (=DSM 44701T), isolated from a smear-ripened cheese.</title>
        <authorList>
            <consortium name="US DOE Joint Genome Institute (JGI-PGF)"/>
            <person name="Walter F."/>
            <person name="Albersmeier A."/>
            <person name="Kalinowski J."/>
            <person name="Ruckert C."/>
        </authorList>
    </citation>
    <scope>NUCLEOTIDE SEQUENCE</scope>
    <source>
        <strain evidence="2">KCTC 12343</strain>
    </source>
</reference>
<dbReference type="Gene3D" id="3.40.50.1820">
    <property type="entry name" value="alpha/beta hydrolase"/>
    <property type="match status" value="1"/>
</dbReference>
<feature type="domain" description="AB hydrolase-1" evidence="1">
    <location>
        <begin position="30"/>
        <end position="151"/>
    </location>
</feature>
<dbReference type="GO" id="GO:0047570">
    <property type="term" value="F:3-oxoadipate enol-lactonase activity"/>
    <property type="evidence" value="ECO:0007669"/>
    <property type="project" value="InterPro"/>
</dbReference>
<dbReference type="Pfam" id="PF00561">
    <property type="entry name" value="Abhydrolase_1"/>
    <property type="match status" value="1"/>
</dbReference>
<accession>A0AA88C1E1</accession>
<dbReference type="GO" id="GO:0042952">
    <property type="term" value="P:beta-ketoadipate pathway"/>
    <property type="evidence" value="ECO:0007669"/>
    <property type="project" value="InterPro"/>
</dbReference>
<evidence type="ECO:0000259" key="1">
    <source>
        <dbReference type="Pfam" id="PF00561"/>
    </source>
</evidence>
<name>A0AA88C1E1_9BURK</name>
<dbReference type="PANTHER" id="PTHR43433">
    <property type="entry name" value="HYDROLASE, ALPHA/BETA FOLD FAMILY PROTEIN"/>
    <property type="match status" value="1"/>
</dbReference>
<protein>
    <submittedName>
        <fullName evidence="2">3-oxoadipate enol-lactonase</fullName>
    </submittedName>
</protein>
<dbReference type="SUPFAM" id="SSF53474">
    <property type="entry name" value="alpha/beta-Hydrolases"/>
    <property type="match status" value="1"/>
</dbReference>
<proteinExistence type="predicted"/>
<organism evidence="2 3">
    <name type="scientific">Pseudoduganella albidiflava</name>
    <dbReference type="NCBI Taxonomy" id="321983"/>
    <lineage>
        <taxon>Bacteria</taxon>
        <taxon>Pseudomonadati</taxon>
        <taxon>Pseudomonadota</taxon>
        <taxon>Betaproteobacteria</taxon>
        <taxon>Burkholderiales</taxon>
        <taxon>Oxalobacteraceae</taxon>
        <taxon>Telluria group</taxon>
        <taxon>Pseudoduganella</taxon>
    </lineage>
</organism>
<dbReference type="AlphaFoldDB" id="A0AA88C1E1"/>
<dbReference type="InterPro" id="IPR029058">
    <property type="entry name" value="AB_hydrolase_fold"/>
</dbReference>
<dbReference type="EMBL" id="BMWV01000002">
    <property type="protein sequence ID" value="GGY30745.1"/>
    <property type="molecule type" value="Genomic_DNA"/>
</dbReference>
<evidence type="ECO:0000313" key="2">
    <source>
        <dbReference type="EMBL" id="GGY30745.1"/>
    </source>
</evidence>
<reference evidence="2" key="2">
    <citation type="submission" date="2022-12" db="EMBL/GenBank/DDBJ databases">
        <authorList>
            <person name="Sun Q."/>
            <person name="Kim S."/>
        </authorList>
    </citation>
    <scope>NUCLEOTIDE SEQUENCE</scope>
    <source>
        <strain evidence="2">KCTC 12343</strain>
    </source>
</reference>
<evidence type="ECO:0000313" key="3">
    <source>
        <dbReference type="Proteomes" id="UP000628442"/>
    </source>
</evidence>
<dbReference type="Proteomes" id="UP000628442">
    <property type="component" value="Unassembled WGS sequence"/>
</dbReference>
<sequence>MSPDALAAMRIHEPGPGQIAYCLQGPPDAPVLVLSNSLGTTMAMWDAQADALARRFRVLRYDTRGHGGSGAGSDARSDAGSDAASGYTLNQLGHDVLRLMDGLGIAKAAFCGISMGGLTGLWLGIHAGHRLDRLVVANSAARIGTMAGWRERAAQVRSHGMDAVADGAAARWFTPGFAHRAPDVVDGLIDGLRRTPPAGYAACCLALAAADLREEIGAIGVPTLLVAGRDDPVTTVADADFMRERIGGARTTILDASHLSNVEAAAAFTRQLGDFLAGSAPS</sequence>
<gene>
    <name evidence="2" type="ORF">GCM10007387_10600</name>
</gene>
<dbReference type="NCBIfam" id="TIGR02427">
    <property type="entry name" value="protocat_pcaD"/>
    <property type="match status" value="1"/>
</dbReference>
<comment type="caution">
    <text evidence="2">The sequence shown here is derived from an EMBL/GenBank/DDBJ whole genome shotgun (WGS) entry which is preliminary data.</text>
</comment>